<dbReference type="InterPro" id="IPR050976">
    <property type="entry name" value="Snaclec"/>
</dbReference>
<dbReference type="SMART" id="SM00034">
    <property type="entry name" value="CLECT"/>
    <property type="match status" value="1"/>
</dbReference>
<dbReference type="InterPro" id="IPR035914">
    <property type="entry name" value="Sperma_CUB_dom_sf"/>
</dbReference>
<dbReference type="PROSITE" id="PS50041">
    <property type="entry name" value="C_TYPE_LECTIN_2"/>
    <property type="match status" value="1"/>
</dbReference>
<dbReference type="EMBL" id="BTSY01000002">
    <property type="protein sequence ID" value="GMT13739.1"/>
    <property type="molecule type" value="Genomic_DNA"/>
</dbReference>
<proteinExistence type="predicted"/>
<name>A0AAV5V5A1_9BILA</name>
<dbReference type="InterPro" id="IPR016187">
    <property type="entry name" value="CTDL_fold"/>
</dbReference>
<gene>
    <name evidence="3" type="ORF">PFISCL1PPCAC_5036</name>
</gene>
<dbReference type="CDD" id="cd00037">
    <property type="entry name" value="CLECT"/>
    <property type="match status" value="1"/>
</dbReference>
<feature type="non-terminal residue" evidence="3">
    <location>
        <position position="226"/>
    </location>
</feature>
<dbReference type="InterPro" id="IPR016186">
    <property type="entry name" value="C-type_lectin-like/link_sf"/>
</dbReference>
<dbReference type="PROSITE" id="PS00615">
    <property type="entry name" value="C_TYPE_LECTIN_1"/>
    <property type="match status" value="1"/>
</dbReference>
<evidence type="ECO:0000256" key="1">
    <source>
        <dbReference type="ARBA" id="ARBA00023157"/>
    </source>
</evidence>
<evidence type="ECO:0000259" key="2">
    <source>
        <dbReference type="PROSITE" id="PS50041"/>
    </source>
</evidence>
<protein>
    <recommendedName>
        <fullName evidence="2">C-type lectin domain-containing protein</fullName>
    </recommendedName>
</protein>
<accession>A0AAV5V5A1</accession>
<keyword evidence="4" id="KW-1185">Reference proteome</keyword>
<dbReference type="SUPFAM" id="SSF49854">
    <property type="entry name" value="Spermadhesin, CUB domain"/>
    <property type="match status" value="1"/>
</dbReference>
<dbReference type="InterPro" id="IPR018378">
    <property type="entry name" value="C-type_lectin_CS"/>
</dbReference>
<evidence type="ECO:0000313" key="4">
    <source>
        <dbReference type="Proteomes" id="UP001432322"/>
    </source>
</evidence>
<dbReference type="Pfam" id="PF00059">
    <property type="entry name" value="Lectin_C"/>
    <property type="match status" value="1"/>
</dbReference>
<reference evidence="3" key="1">
    <citation type="submission" date="2023-10" db="EMBL/GenBank/DDBJ databases">
        <title>Genome assembly of Pristionchus species.</title>
        <authorList>
            <person name="Yoshida K."/>
            <person name="Sommer R.J."/>
        </authorList>
    </citation>
    <scope>NUCLEOTIDE SEQUENCE</scope>
    <source>
        <strain evidence="3">RS5133</strain>
    </source>
</reference>
<dbReference type="Proteomes" id="UP001432322">
    <property type="component" value="Unassembled WGS sequence"/>
</dbReference>
<dbReference type="Gene3D" id="2.60.120.290">
    <property type="entry name" value="Spermadhesin, CUB domain"/>
    <property type="match status" value="1"/>
</dbReference>
<evidence type="ECO:0000313" key="3">
    <source>
        <dbReference type="EMBL" id="GMT13739.1"/>
    </source>
</evidence>
<organism evidence="3 4">
    <name type="scientific">Pristionchus fissidentatus</name>
    <dbReference type="NCBI Taxonomy" id="1538716"/>
    <lineage>
        <taxon>Eukaryota</taxon>
        <taxon>Metazoa</taxon>
        <taxon>Ecdysozoa</taxon>
        <taxon>Nematoda</taxon>
        <taxon>Chromadorea</taxon>
        <taxon>Rhabditida</taxon>
        <taxon>Rhabditina</taxon>
        <taxon>Diplogasteromorpha</taxon>
        <taxon>Diplogasteroidea</taxon>
        <taxon>Neodiplogasteridae</taxon>
        <taxon>Pristionchus</taxon>
    </lineage>
</organism>
<comment type="caution">
    <text evidence="3">The sequence shown here is derived from an EMBL/GenBank/DDBJ whole genome shotgun (WGS) entry which is preliminary data.</text>
</comment>
<feature type="domain" description="C-type lectin" evidence="2">
    <location>
        <begin position="1"/>
        <end position="113"/>
    </location>
</feature>
<dbReference type="AlphaFoldDB" id="A0AAV5V5A1"/>
<keyword evidence="1" id="KW-1015">Disulfide bond</keyword>
<dbReference type="PANTHER" id="PTHR22991">
    <property type="entry name" value="PROTEIN CBG13490"/>
    <property type="match status" value="1"/>
</dbReference>
<feature type="non-terminal residue" evidence="3">
    <location>
        <position position="1"/>
    </location>
</feature>
<dbReference type="PANTHER" id="PTHR22991:SF40">
    <property type="entry name" value="PROTEIN CBG13490"/>
    <property type="match status" value="1"/>
</dbReference>
<dbReference type="Gene3D" id="3.10.100.10">
    <property type="entry name" value="Mannose-Binding Protein A, subunit A"/>
    <property type="match status" value="1"/>
</dbReference>
<dbReference type="InterPro" id="IPR001304">
    <property type="entry name" value="C-type_lectin-like"/>
</dbReference>
<dbReference type="SUPFAM" id="SSF56436">
    <property type="entry name" value="C-type lectin-like"/>
    <property type="match status" value="1"/>
</dbReference>
<sequence>FQVGIIAETWAEAQIICRSLGRNIASVHNAQVREFLHSLAVSRGLVNGVLLGATVTGKSNTFGWIDGSQWDYENFQAGFPIDGIGECLAMVTNDAGGKWINIDCSTEIPFVCERSGDFDHIHRSFKSTYIMQIYSPGFPNDASVSCDYFLEVDANKLVEVEILFLEANSCCDHLVLFEGTFGGNIIANLTGEISAGTTFRTNSSNFMRASWQPNGGVNVRGMMVRW</sequence>